<comment type="caution">
    <text evidence="1">The sequence shown here is derived from an EMBL/GenBank/DDBJ whole genome shotgun (WGS) entry which is preliminary data.</text>
</comment>
<keyword evidence="2" id="KW-1185">Reference proteome</keyword>
<accession>A0A5N6K870</accession>
<dbReference type="Proteomes" id="UP000326757">
    <property type="component" value="Unassembled WGS sequence"/>
</dbReference>
<reference evidence="1 2" key="1">
    <citation type="submission" date="2019-06" db="EMBL/GenBank/DDBJ databases">
        <title>Genome Sequence of the Brown Rot Fungal Pathogen Monilinia laxa.</title>
        <authorList>
            <person name="De Miccolis Angelini R.M."/>
            <person name="Landi L."/>
            <person name="Abate D."/>
            <person name="Pollastro S."/>
            <person name="Romanazzi G."/>
            <person name="Faretra F."/>
        </authorList>
    </citation>
    <scope>NUCLEOTIDE SEQUENCE [LARGE SCALE GENOMIC DNA]</scope>
    <source>
        <strain evidence="1 2">Mlax316</strain>
    </source>
</reference>
<dbReference type="EMBL" id="VIGI01000006">
    <property type="protein sequence ID" value="KAB8298914.1"/>
    <property type="molecule type" value="Genomic_DNA"/>
</dbReference>
<gene>
    <name evidence="1" type="ORF">EYC80_001071</name>
</gene>
<proteinExistence type="predicted"/>
<evidence type="ECO:0000313" key="2">
    <source>
        <dbReference type="Proteomes" id="UP000326757"/>
    </source>
</evidence>
<dbReference type="AlphaFoldDB" id="A0A5N6K870"/>
<protein>
    <submittedName>
        <fullName evidence="1">Uncharacterized protein</fullName>
    </submittedName>
</protein>
<name>A0A5N6K870_MONLA</name>
<sequence>MHIPIPHIHANNIYTGSYPESSTQNRNEGNATFDTSLSLSIQETPVHSSITHIHTYMHAVSPPFNSFFSPIPSSPQFHLTSYISSSVVS</sequence>
<evidence type="ECO:0000313" key="1">
    <source>
        <dbReference type="EMBL" id="KAB8298914.1"/>
    </source>
</evidence>
<organism evidence="1 2">
    <name type="scientific">Monilinia laxa</name>
    <name type="common">Brown rot fungus</name>
    <name type="synonym">Sclerotinia laxa</name>
    <dbReference type="NCBI Taxonomy" id="61186"/>
    <lineage>
        <taxon>Eukaryota</taxon>
        <taxon>Fungi</taxon>
        <taxon>Dikarya</taxon>
        <taxon>Ascomycota</taxon>
        <taxon>Pezizomycotina</taxon>
        <taxon>Leotiomycetes</taxon>
        <taxon>Helotiales</taxon>
        <taxon>Sclerotiniaceae</taxon>
        <taxon>Monilinia</taxon>
    </lineage>
</organism>